<dbReference type="InterPro" id="IPR036365">
    <property type="entry name" value="PGBD-like_sf"/>
</dbReference>
<organism evidence="3 4">
    <name type="scientific">Acidaminobacter hydrogenoformans DSM 2784</name>
    <dbReference type="NCBI Taxonomy" id="1120920"/>
    <lineage>
        <taxon>Bacteria</taxon>
        <taxon>Bacillati</taxon>
        <taxon>Bacillota</taxon>
        <taxon>Clostridia</taxon>
        <taxon>Peptostreptococcales</taxon>
        <taxon>Acidaminobacteraceae</taxon>
        <taxon>Acidaminobacter</taxon>
    </lineage>
</organism>
<dbReference type="EMBL" id="FMWL01000009">
    <property type="protein sequence ID" value="SCZ79836.1"/>
    <property type="molecule type" value="Genomic_DNA"/>
</dbReference>
<dbReference type="Gene3D" id="1.10.101.10">
    <property type="entry name" value="PGBD-like superfamily/PGBD"/>
    <property type="match status" value="1"/>
</dbReference>
<reference evidence="3 4" key="1">
    <citation type="submission" date="2016-10" db="EMBL/GenBank/DDBJ databases">
        <authorList>
            <person name="de Groot N.N."/>
        </authorList>
    </citation>
    <scope>NUCLEOTIDE SEQUENCE [LARGE SCALE GENOMIC DNA]</scope>
    <source>
        <strain evidence="3 4">DSM 2784</strain>
    </source>
</reference>
<gene>
    <name evidence="3" type="ORF">SAMN03080599_01960</name>
</gene>
<dbReference type="InterPro" id="IPR002477">
    <property type="entry name" value="Peptidoglycan-bd-like"/>
</dbReference>
<keyword evidence="1" id="KW-0732">Signal</keyword>
<evidence type="ECO:0000313" key="4">
    <source>
        <dbReference type="Proteomes" id="UP000199208"/>
    </source>
</evidence>
<evidence type="ECO:0000313" key="3">
    <source>
        <dbReference type="EMBL" id="SCZ79836.1"/>
    </source>
</evidence>
<evidence type="ECO:0000256" key="1">
    <source>
        <dbReference type="SAM" id="SignalP"/>
    </source>
</evidence>
<dbReference type="SUPFAM" id="SSF47090">
    <property type="entry name" value="PGBD-like"/>
    <property type="match status" value="1"/>
</dbReference>
<dbReference type="InterPro" id="IPR036366">
    <property type="entry name" value="PGBDSf"/>
</dbReference>
<dbReference type="STRING" id="1120920.SAMN03080599_01960"/>
<feature type="domain" description="Peptidoglycan binding-like" evidence="2">
    <location>
        <begin position="39"/>
        <end position="94"/>
    </location>
</feature>
<feature type="signal peptide" evidence="1">
    <location>
        <begin position="1"/>
        <end position="26"/>
    </location>
</feature>
<sequence>MKVKKKLAALTLALIISAGGFQPAYAYTQGALLKQGLSNQDVSELQRDLKQLGYFSLDVTGYFGSVTKASVINFQRDQGLVADGIAGAATIGKLTELVSAGGIEKPVSRSGSDRTESVQLLSWFGMVKDIFARGDIATLTDVNTGLKLQIKRTYGGNHADVEALTKEDTAILKEIAGGSWNWTRRPVIIEVDGYKIAGSMTAMPHAGLDSKAELAVVDNRSGGFGTGQNLDAVKGNGMDGHFDVHFLDSRTHSTNKVDSKHQEAIQKAYKSGQ</sequence>
<dbReference type="OrthoDB" id="529831at2"/>
<accession>A0A1G5S0M6</accession>
<protein>
    <submittedName>
        <fullName evidence="3">Putative peptidoglycan binding domain-containing protein</fullName>
    </submittedName>
</protein>
<feature type="chain" id="PRO_5011671962" evidence="1">
    <location>
        <begin position="27"/>
        <end position="273"/>
    </location>
</feature>
<dbReference type="AlphaFoldDB" id="A0A1G5S0M6"/>
<dbReference type="Pfam" id="PF01471">
    <property type="entry name" value="PG_binding_1"/>
    <property type="match status" value="1"/>
</dbReference>
<evidence type="ECO:0000259" key="2">
    <source>
        <dbReference type="Pfam" id="PF01471"/>
    </source>
</evidence>
<name>A0A1G5S0M6_9FIRM</name>
<dbReference type="Proteomes" id="UP000199208">
    <property type="component" value="Unassembled WGS sequence"/>
</dbReference>
<proteinExistence type="predicted"/>
<dbReference type="RefSeq" id="WP_092590992.1">
    <property type="nucleotide sequence ID" value="NZ_FMWL01000009.1"/>
</dbReference>
<keyword evidence="4" id="KW-1185">Reference proteome</keyword>